<dbReference type="Gene3D" id="3.90.550.10">
    <property type="entry name" value="Spore Coat Polysaccharide Biosynthesis Protein SpsA, Chain A"/>
    <property type="match status" value="1"/>
</dbReference>
<evidence type="ECO:0000313" key="2">
    <source>
        <dbReference type="EMBL" id="KKQ75696.1"/>
    </source>
</evidence>
<dbReference type="Proteomes" id="UP000034181">
    <property type="component" value="Unassembled WGS sequence"/>
</dbReference>
<dbReference type="PANTHER" id="PTHR48090">
    <property type="entry name" value="UNDECAPRENYL-PHOSPHATE 4-DEOXY-4-FORMAMIDO-L-ARABINOSE TRANSFERASE-RELATED"/>
    <property type="match status" value="1"/>
</dbReference>
<dbReference type="GO" id="GO:0016740">
    <property type="term" value="F:transferase activity"/>
    <property type="evidence" value="ECO:0007669"/>
    <property type="project" value="UniProtKB-KW"/>
</dbReference>
<dbReference type="InterPro" id="IPR050256">
    <property type="entry name" value="Glycosyltransferase_2"/>
</dbReference>
<name>A0A0G0NF32_9BACT</name>
<dbReference type="PANTHER" id="PTHR48090:SF7">
    <property type="entry name" value="RFBJ PROTEIN"/>
    <property type="match status" value="1"/>
</dbReference>
<protein>
    <submittedName>
        <fullName evidence="2">Glycosyltransferase, group 2 family</fullName>
    </submittedName>
</protein>
<dbReference type="AlphaFoldDB" id="A0A0G0NF32"/>
<reference evidence="2 3" key="1">
    <citation type="journal article" date="2015" name="Nature">
        <title>rRNA introns, odd ribosomes, and small enigmatic genomes across a large radiation of phyla.</title>
        <authorList>
            <person name="Brown C.T."/>
            <person name="Hug L.A."/>
            <person name="Thomas B.C."/>
            <person name="Sharon I."/>
            <person name="Castelle C.J."/>
            <person name="Singh A."/>
            <person name="Wilkins M.J."/>
            <person name="Williams K.H."/>
            <person name="Banfield J.F."/>
        </authorList>
    </citation>
    <scope>NUCLEOTIDE SEQUENCE [LARGE SCALE GENOMIC DNA]</scope>
</reference>
<dbReference type="EMBL" id="LBUZ01000006">
    <property type="protein sequence ID" value="KKQ75696.1"/>
    <property type="molecule type" value="Genomic_DNA"/>
</dbReference>
<dbReference type="CDD" id="cd04179">
    <property type="entry name" value="DPM_DPG-synthase_like"/>
    <property type="match status" value="1"/>
</dbReference>
<evidence type="ECO:0000259" key="1">
    <source>
        <dbReference type="Pfam" id="PF00535"/>
    </source>
</evidence>
<organism evidence="2 3">
    <name type="scientific">Candidatus Woesebacteria bacterium GW2011_GWB1_38_5b</name>
    <dbReference type="NCBI Taxonomy" id="1618569"/>
    <lineage>
        <taxon>Bacteria</taxon>
        <taxon>Candidatus Woeseibacteriota</taxon>
    </lineage>
</organism>
<proteinExistence type="predicted"/>
<evidence type="ECO:0000313" key="3">
    <source>
        <dbReference type="Proteomes" id="UP000034181"/>
    </source>
</evidence>
<accession>A0A0G0NF32</accession>
<gene>
    <name evidence="2" type="ORF">US96_C0006G0008</name>
</gene>
<dbReference type="InterPro" id="IPR001173">
    <property type="entry name" value="Glyco_trans_2-like"/>
</dbReference>
<dbReference type="InterPro" id="IPR029044">
    <property type="entry name" value="Nucleotide-diphossugar_trans"/>
</dbReference>
<dbReference type="SUPFAM" id="SSF53448">
    <property type="entry name" value="Nucleotide-diphospho-sugar transferases"/>
    <property type="match status" value="1"/>
</dbReference>
<feature type="domain" description="Glycosyltransferase 2-like" evidence="1">
    <location>
        <begin position="4"/>
        <end position="170"/>
    </location>
</feature>
<dbReference type="Pfam" id="PF00535">
    <property type="entry name" value="Glycos_transf_2"/>
    <property type="match status" value="1"/>
</dbReference>
<comment type="caution">
    <text evidence="2">The sequence shown here is derived from an EMBL/GenBank/DDBJ whole genome shotgun (WGS) entry which is preliminary data.</text>
</comment>
<sequence>MTLSIIIPIYNEEATVLKLIGKVKKVRLGKIKKEIIVINDGSIDRTAKLLRGVKNIKIINHSRNKGKGAAVRTGLAKSSGGLIVVQDADLEYDPNDYIKLLKPIIQGKAEVVYGSRLKNYPLVILGEQKTPMPFHLIANKVLTFITNLLYHSKLTDMETCYKAFTRDAVQSIKLVSNGFEIEPELTAKLLRKGFKIHEISIKVSPRSYEEGKKINWQDGFKAIYYLVYYRLFD</sequence>
<keyword evidence="2" id="KW-0808">Transferase</keyword>